<sequence>MGSVVDNNEAMRCEYISTILHIAISFFEGLSISPQMNVSGSESSDRVDYAIKKIIDDVLEKIIEGKQNLLGIGVAQNIMQCKKFVRYMMKKKRKSEYVYGIVPAGTSSYIQPKVSTPQLKPNTTSYSPKKLSRIRVVKRVLEVIVGLLKDRER</sequence>
<name>A0A9N9BDN5_9GLOM</name>
<protein>
    <submittedName>
        <fullName evidence="1">9953_t:CDS:1</fullName>
    </submittedName>
</protein>
<dbReference type="OrthoDB" id="2390545at2759"/>
<evidence type="ECO:0000313" key="1">
    <source>
        <dbReference type="EMBL" id="CAG8562573.1"/>
    </source>
</evidence>
<comment type="caution">
    <text evidence="1">The sequence shown here is derived from an EMBL/GenBank/DDBJ whole genome shotgun (WGS) entry which is preliminary data.</text>
</comment>
<evidence type="ECO:0000313" key="2">
    <source>
        <dbReference type="Proteomes" id="UP000789831"/>
    </source>
</evidence>
<accession>A0A9N9BDN5</accession>
<keyword evidence="2" id="KW-1185">Reference proteome</keyword>
<dbReference type="Proteomes" id="UP000789831">
    <property type="component" value="Unassembled WGS sequence"/>
</dbReference>
<gene>
    <name evidence="1" type="ORF">AGERDE_LOCUS7225</name>
</gene>
<reference evidence="1" key="1">
    <citation type="submission" date="2021-06" db="EMBL/GenBank/DDBJ databases">
        <authorList>
            <person name="Kallberg Y."/>
            <person name="Tangrot J."/>
            <person name="Rosling A."/>
        </authorList>
    </citation>
    <scope>NUCLEOTIDE SEQUENCE</scope>
    <source>
        <strain evidence="1">MT106</strain>
    </source>
</reference>
<dbReference type="AlphaFoldDB" id="A0A9N9BDN5"/>
<proteinExistence type="predicted"/>
<organism evidence="1 2">
    <name type="scientific">Ambispora gerdemannii</name>
    <dbReference type="NCBI Taxonomy" id="144530"/>
    <lineage>
        <taxon>Eukaryota</taxon>
        <taxon>Fungi</taxon>
        <taxon>Fungi incertae sedis</taxon>
        <taxon>Mucoromycota</taxon>
        <taxon>Glomeromycotina</taxon>
        <taxon>Glomeromycetes</taxon>
        <taxon>Archaeosporales</taxon>
        <taxon>Ambisporaceae</taxon>
        <taxon>Ambispora</taxon>
    </lineage>
</organism>
<dbReference type="EMBL" id="CAJVPL010001278">
    <property type="protein sequence ID" value="CAG8562573.1"/>
    <property type="molecule type" value="Genomic_DNA"/>
</dbReference>